<evidence type="ECO:0000313" key="1">
    <source>
        <dbReference type="Ensembl" id="ENSCAFP00020029468.1"/>
    </source>
</evidence>
<dbReference type="Proteomes" id="UP000694391">
    <property type="component" value="Unplaced"/>
</dbReference>
<reference evidence="1" key="2">
    <citation type="submission" date="2025-09" db="UniProtKB">
        <authorList>
            <consortium name="Ensembl"/>
        </authorList>
    </citation>
    <scope>IDENTIFICATION</scope>
</reference>
<reference evidence="1" key="1">
    <citation type="submission" date="2025-08" db="UniProtKB">
        <authorList>
            <consortium name="Ensembl"/>
        </authorList>
    </citation>
    <scope>IDENTIFICATION</scope>
</reference>
<protein>
    <submittedName>
        <fullName evidence="1">Uncharacterized protein</fullName>
    </submittedName>
</protein>
<dbReference type="Ensembl" id="ENSCAFT00020033973.1">
    <property type="protein sequence ID" value="ENSCAFP00020029468.1"/>
    <property type="gene ID" value="ENSCAFG00020022969.1"/>
</dbReference>
<accession>A0A8C0LF35</accession>
<keyword evidence="2" id="KW-1185">Reference proteome</keyword>
<sequence>GLFFVLMSVSAIYSSSRVLTDTVITWAFHVTSRSCGSKAGKLDCLLKLYLEVKG</sequence>
<evidence type="ECO:0000313" key="2">
    <source>
        <dbReference type="Proteomes" id="UP000694391"/>
    </source>
</evidence>
<name>A0A8C0LF35_CANLU</name>
<organism evidence="1 2">
    <name type="scientific">Canis lupus dingo</name>
    <name type="common">dingo</name>
    <dbReference type="NCBI Taxonomy" id="286419"/>
    <lineage>
        <taxon>Eukaryota</taxon>
        <taxon>Metazoa</taxon>
        <taxon>Chordata</taxon>
        <taxon>Craniata</taxon>
        <taxon>Vertebrata</taxon>
        <taxon>Euteleostomi</taxon>
        <taxon>Mammalia</taxon>
        <taxon>Eutheria</taxon>
        <taxon>Laurasiatheria</taxon>
        <taxon>Carnivora</taxon>
        <taxon>Caniformia</taxon>
        <taxon>Canidae</taxon>
        <taxon>Canis</taxon>
    </lineage>
</organism>
<dbReference type="AlphaFoldDB" id="A0A8C0LF35"/>
<proteinExistence type="predicted"/>